<sequence>MDEKLEVTQMLDVVEHDSERAEQEAREEEDLLLFGMEFDECPADREYKRLVAEDTWVERVKAAQLQRVGY</sequence>
<accession>A0A0F8ZAQ7</accession>
<name>A0A0F8ZAQ7_9ZZZZ</name>
<gene>
    <name evidence="1" type="ORF">LCGC14_2993160</name>
</gene>
<reference evidence="1" key="1">
    <citation type="journal article" date="2015" name="Nature">
        <title>Complex archaea that bridge the gap between prokaryotes and eukaryotes.</title>
        <authorList>
            <person name="Spang A."/>
            <person name="Saw J.H."/>
            <person name="Jorgensen S.L."/>
            <person name="Zaremba-Niedzwiedzka K."/>
            <person name="Martijn J."/>
            <person name="Lind A.E."/>
            <person name="van Eijk R."/>
            <person name="Schleper C."/>
            <person name="Guy L."/>
            <person name="Ettema T.J."/>
        </authorList>
    </citation>
    <scope>NUCLEOTIDE SEQUENCE</scope>
</reference>
<comment type="caution">
    <text evidence="1">The sequence shown here is derived from an EMBL/GenBank/DDBJ whole genome shotgun (WGS) entry which is preliminary data.</text>
</comment>
<dbReference type="AlphaFoldDB" id="A0A0F8ZAQ7"/>
<protein>
    <submittedName>
        <fullName evidence="1">Uncharacterized protein</fullName>
    </submittedName>
</protein>
<evidence type="ECO:0000313" key="1">
    <source>
        <dbReference type="EMBL" id="KKK63549.1"/>
    </source>
</evidence>
<proteinExistence type="predicted"/>
<dbReference type="EMBL" id="LAZR01061454">
    <property type="protein sequence ID" value="KKK63549.1"/>
    <property type="molecule type" value="Genomic_DNA"/>
</dbReference>
<organism evidence="1">
    <name type="scientific">marine sediment metagenome</name>
    <dbReference type="NCBI Taxonomy" id="412755"/>
    <lineage>
        <taxon>unclassified sequences</taxon>
        <taxon>metagenomes</taxon>
        <taxon>ecological metagenomes</taxon>
    </lineage>
</organism>